<evidence type="ECO:0000313" key="1">
    <source>
        <dbReference type="EMBL" id="URZ12526.1"/>
    </source>
</evidence>
<dbReference type="Gene3D" id="1.10.10.10">
    <property type="entry name" value="Winged helix-like DNA-binding domain superfamily/Winged helix DNA-binding domain"/>
    <property type="match status" value="1"/>
</dbReference>
<dbReference type="KEGG" id="crw:CROST_032480"/>
<dbReference type="PROSITE" id="PS51000">
    <property type="entry name" value="HTH_DEOR_2"/>
    <property type="match status" value="1"/>
</dbReference>
<dbReference type="InterPro" id="IPR036390">
    <property type="entry name" value="WH_DNA-bd_sf"/>
</dbReference>
<keyword evidence="2" id="KW-1185">Reference proteome</keyword>
<dbReference type="SUPFAM" id="SSF46785">
    <property type="entry name" value="Winged helix' DNA-binding domain"/>
    <property type="match status" value="1"/>
</dbReference>
<sequence length="48" mass="5652">MKIDRLLGILNLIVNVNRITLQQLAQRFEVSKRTIFRDLDTLNESRVP</sequence>
<dbReference type="InterPro" id="IPR013196">
    <property type="entry name" value="HTH_11"/>
</dbReference>
<dbReference type="RefSeq" id="WP_077832595.1">
    <property type="nucleotide sequence ID" value="NZ_CP096983.1"/>
</dbReference>
<reference evidence="1 2" key="1">
    <citation type="submission" date="2022-04" db="EMBL/GenBank/DDBJ databases">
        <title>Genome sequence of C. roseum typestrain.</title>
        <authorList>
            <person name="Poehlein A."/>
            <person name="Schoch T."/>
            <person name="Duerre P."/>
            <person name="Daniel R."/>
        </authorList>
    </citation>
    <scope>NUCLEOTIDE SEQUENCE [LARGE SCALE GENOMIC DNA]</scope>
    <source>
        <strain evidence="1 2">DSM 7320</strain>
    </source>
</reference>
<dbReference type="STRING" id="84029.CROST_28210"/>
<accession>A0A1S8L3A6</accession>
<evidence type="ECO:0000313" key="2">
    <source>
        <dbReference type="Proteomes" id="UP000190951"/>
    </source>
</evidence>
<proteinExistence type="predicted"/>
<dbReference type="InterPro" id="IPR001034">
    <property type="entry name" value="DeoR_HTH"/>
</dbReference>
<dbReference type="InterPro" id="IPR036388">
    <property type="entry name" value="WH-like_DNA-bd_sf"/>
</dbReference>
<name>A0A1S8L3A6_9CLOT</name>
<dbReference type="GO" id="GO:0003700">
    <property type="term" value="F:DNA-binding transcription factor activity"/>
    <property type="evidence" value="ECO:0007669"/>
    <property type="project" value="InterPro"/>
</dbReference>
<dbReference type="AlphaFoldDB" id="A0A1S8L3A6"/>
<dbReference type="EMBL" id="CP096983">
    <property type="protein sequence ID" value="URZ12526.1"/>
    <property type="molecule type" value="Genomic_DNA"/>
</dbReference>
<organism evidence="1 2">
    <name type="scientific">Clostridium felsineum</name>
    <dbReference type="NCBI Taxonomy" id="36839"/>
    <lineage>
        <taxon>Bacteria</taxon>
        <taxon>Bacillati</taxon>
        <taxon>Bacillota</taxon>
        <taxon>Clostridia</taxon>
        <taxon>Eubacteriales</taxon>
        <taxon>Clostridiaceae</taxon>
        <taxon>Clostridium</taxon>
    </lineage>
</organism>
<protein>
    <submittedName>
        <fullName evidence="1">Uncharacterized protein</fullName>
    </submittedName>
</protein>
<gene>
    <name evidence="1" type="ORF">CROST_032480</name>
</gene>
<dbReference type="Pfam" id="PF08279">
    <property type="entry name" value="HTH_11"/>
    <property type="match status" value="1"/>
</dbReference>
<dbReference type="Proteomes" id="UP000190951">
    <property type="component" value="Chromosome"/>
</dbReference>